<evidence type="ECO:0000313" key="8">
    <source>
        <dbReference type="EMBL" id="ACL16391.1"/>
    </source>
</evidence>
<dbReference type="GO" id="GO:0005886">
    <property type="term" value="C:plasma membrane"/>
    <property type="evidence" value="ECO:0007669"/>
    <property type="project" value="UniProtKB-SubCell"/>
</dbReference>
<dbReference type="KEGG" id="mpl:Mpal_1044"/>
<keyword evidence="3 6" id="KW-0812">Transmembrane</keyword>
<dbReference type="HOGENOM" id="CLU_137910_1_0_2"/>
<keyword evidence="4 6" id="KW-1133">Transmembrane helix</keyword>
<comment type="subcellular location">
    <subcellularLocation>
        <location evidence="1">Cell membrane</location>
    </subcellularLocation>
</comment>
<dbReference type="eggNOG" id="arCOG03159">
    <property type="taxonomic scope" value="Archaea"/>
</dbReference>
<keyword evidence="9" id="KW-1185">Reference proteome</keyword>
<dbReference type="Proteomes" id="UP000002457">
    <property type="component" value="Chromosome"/>
</dbReference>
<dbReference type="STRING" id="521011.Mpal_1044"/>
<name>B8GGY6_METPE</name>
<evidence type="ECO:0000256" key="3">
    <source>
        <dbReference type="ARBA" id="ARBA00022692"/>
    </source>
</evidence>
<dbReference type="Pfam" id="PF13190">
    <property type="entry name" value="PDGLE"/>
    <property type="match status" value="1"/>
</dbReference>
<proteinExistence type="predicted"/>
<evidence type="ECO:0000256" key="5">
    <source>
        <dbReference type="ARBA" id="ARBA00023136"/>
    </source>
</evidence>
<keyword evidence="5 6" id="KW-0472">Membrane</keyword>
<dbReference type="AlphaFoldDB" id="B8GGY6"/>
<feature type="domain" description="PDGLE" evidence="7">
    <location>
        <begin position="4"/>
        <end position="107"/>
    </location>
</feature>
<evidence type="ECO:0000259" key="7">
    <source>
        <dbReference type="Pfam" id="PF13190"/>
    </source>
</evidence>
<accession>B8GGY6</accession>
<evidence type="ECO:0000313" key="9">
    <source>
        <dbReference type="Proteomes" id="UP000002457"/>
    </source>
</evidence>
<reference evidence="8 9" key="1">
    <citation type="journal article" date="2015" name="Genome Announc.">
        <title>Complete Genome Sequence of Methanosphaerula palustris E1-9CT, a Hydrogenotrophic Methanogen Isolated from a Minerotrophic Fen Peatland.</title>
        <authorList>
            <person name="Cadillo-Quiroz H."/>
            <person name="Browne P."/>
            <person name="Kyrpides N."/>
            <person name="Woyke T."/>
            <person name="Goodwin L."/>
            <person name="Detter C."/>
            <person name="Yavitt J.B."/>
            <person name="Zinder S.H."/>
        </authorList>
    </citation>
    <scope>NUCLEOTIDE SEQUENCE [LARGE SCALE GENOMIC DNA]</scope>
    <source>
        <strain evidence="9">ATCC BAA-1556 / DSM 19958 / E1-9c</strain>
    </source>
</reference>
<dbReference type="OrthoDB" id="142687at2157"/>
<evidence type="ECO:0000256" key="4">
    <source>
        <dbReference type="ARBA" id="ARBA00022989"/>
    </source>
</evidence>
<feature type="transmembrane region" description="Helical" evidence="6">
    <location>
        <begin position="7"/>
        <end position="25"/>
    </location>
</feature>
<sequence length="110" mass="11459" precursor="true">MDNRTFLIAGIFVAVLIAVVAVFLASSDPDGLESTALIIQGDKTLTGDTPQGAQVNEDVPDRFVYEAPMKDYSLGGRLGSTGGIIAMVLGVLLSLGLVLGATKILARPNR</sequence>
<feature type="transmembrane region" description="Helical" evidence="6">
    <location>
        <begin position="84"/>
        <end position="106"/>
    </location>
</feature>
<dbReference type="InterPro" id="IPR025937">
    <property type="entry name" value="PDGLE_dom"/>
</dbReference>
<dbReference type="EMBL" id="CP001338">
    <property type="protein sequence ID" value="ACL16391.1"/>
    <property type="molecule type" value="Genomic_DNA"/>
</dbReference>
<evidence type="ECO:0000256" key="2">
    <source>
        <dbReference type="ARBA" id="ARBA00022475"/>
    </source>
</evidence>
<dbReference type="NCBIfam" id="NF004930">
    <property type="entry name" value="PRK06287.1-1"/>
    <property type="match status" value="1"/>
</dbReference>
<dbReference type="RefSeq" id="WP_012617710.1">
    <property type="nucleotide sequence ID" value="NC_011832.1"/>
</dbReference>
<keyword evidence="2" id="KW-1003">Cell membrane</keyword>
<organism evidence="8 9">
    <name type="scientific">Methanosphaerula palustris (strain ATCC BAA-1556 / DSM 19958 / E1-9c)</name>
    <dbReference type="NCBI Taxonomy" id="521011"/>
    <lineage>
        <taxon>Archaea</taxon>
        <taxon>Methanobacteriati</taxon>
        <taxon>Methanobacteriota</taxon>
        <taxon>Stenosarchaea group</taxon>
        <taxon>Methanomicrobia</taxon>
        <taxon>Methanomicrobiales</taxon>
        <taxon>Methanoregulaceae</taxon>
        <taxon>Methanosphaerula</taxon>
    </lineage>
</organism>
<evidence type="ECO:0000256" key="1">
    <source>
        <dbReference type="ARBA" id="ARBA00004236"/>
    </source>
</evidence>
<protein>
    <submittedName>
        <fullName evidence="8">Cobalt transport protein CbiN</fullName>
    </submittedName>
</protein>
<dbReference type="GeneID" id="7271778"/>
<evidence type="ECO:0000256" key="6">
    <source>
        <dbReference type="SAM" id="Phobius"/>
    </source>
</evidence>
<gene>
    <name evidence="8" type="ordered locus">Mpal_1044</name>
</gene>